<dbReference type="Proteomes" id="UP000095767">
    <property type="component" value="Unassembled WGS sequence"/>
</dbReference>
<sequence length="24" mass="2549">LGCHSYQKVTGCFRMLANGCSADS</sequence>
<organism evidence="1 2">
    <name type="scientific">Dichanthelium oligosanthes</name>
    <dbReference type="NCBI Taxonomy" id="888268"/>
    <lineage>
        <taxon>Eukaryota</taxon>
        <taxon>Viridiplantae</taxon>
        <taxon>Streptophyta</taxon>
        <taxon>Embryophyta</taxon>
        <taxon>Tracheophyta</taxon>
        <taxon>Spermatophyta</taxon>
        <taxon>Magnoliopsida</taxon>
        <taxon>Liliopsida</taxon>
        <taxon>Poales</taxon>
        <taxon>Poaceae</taxon>
        <taxon>PACMAD clade</taxon>
        <taxon>Panicoideae</taxon>
        <taxon>Panicodae</taxon>
        <taxon>Paniceae</taxon>
        <taxon>Dichantheliinae</taxon>
        <taxon>Dichanthelium</taxon>
    </lineage>
</organism>
<dbReference type="AlphaFoldDB" id="A0A1E5VHX2"/>
<feature type="non-terminal residue" evidence="1">
    <location>
        <position position="1"/>
    </location>
</feature>
<reference evidence="1 2" key="1">
    <citation type="submission" date="2016-09" db="EMBL/GenBank/DDBJ databases">
        <title>The draft genome of Dichanthelium oligosanthes: A C3 panicoid grass species.</title>
        <authorList>
            <person name="Studer A.J."/>
            <person name="Schnable J.C."/>
            <person name="Brutnell T.P."/>
        </authorList>
    </citation>
    <scope>NUCLEOTIDE SEQUENCE [LARGE SCALE GENOMIC DNA]</scope>
    <source>
        <strain evidence="2">cv. Kellogg 1175</strain>
        <tissue evidence="1">Leaf</tissue>
    </source>
</reference>
<dbReference type="EMBL" id="LWDX02039021">
    <property type="protein sequence ID" value="OEL24729.1"/>
    <property type="molecule type" value="Genomic_DNA"/>
</dbReference>
<keyword evidence="2" id="KW-1185">Reference proteome</keyword>
<gene>
    <name evidence="1" type="ORF">BAE44_0014254</name>
</gene>
<name>A0A1E5VHX2_9POAL</name>
<protein>
    <submittedName>
        <fullName evidence="1">Uncharacterized protein</fullName>
    </submittedName>
</protein>
<evidence type="ECO:0000313" key="1">
    <source>
        <dbReference type="EMBL" id="OEL24729.1"/>
    </source>
</evidence>
<proteinExistence type="predicted"/>
<evidence type="ECO:0000313" key="2">
    <source>
        <dbReference type="Proteomes" id="UP000095767"/>
    </source>
</evidence>
<comment type="caution">
    <text evidence="1">The sequence shown here is derived from an EMBL/GenBank/DDBJ whole genome shotgun (WGS) entry which is preliminary data.</text>
</comment>
<accession>A0A1E5VHX2</accession>